<dbReference type="RefSeq" id="XP_013241486.1">
    <property type="nucleotide sequence ID" value="XM_013386032.1"/>
</dbReference>
<dbReference type="InterPro" id="IPR008936">
    <property type="entry name" value="Rho_GTPase_activation_prot"/>
</dbReference>
<keyword evidence="1" id="KW-0343">GTPase activation</keyword>
<dbReference type="GO" id="GO:0007165">
    <property type="term" value="P:signal transduction"/>
    <property type="evidence" value="ECO:0007669"/>
    <property type="project" value="InterPro"/>
</dbReference>
<sequence length="659" mass="67134">MPLSTVSSNSSDERENTKAGLKAWWAGFTRKGASPMKRAAYLSPSDAAKGASGTSSTSAASGSAASGGSGASSSGGRSGGCDGGAGRVFGVPLRTSLKYASVAISMAGPDGNQYVWGYIPAVVAKLGLYLKENATEVEGVFRIAGSQKRMKELQELFERPPKYGKNVDWTKTPYSVHDAASVLRRYLNHMPEPIVPLHLYSEFRNVMVKRPFKPDAAIKTYRLLIQSSPPANQYLLLYVLDLLAVFARKSGKNLMTSANLAVIFQPADEHQTAVQVLEFLIEHQDHFVLGLSPPPPPHIKPEELTAVSRVDQAAAAVDDEALLPSDSDEDLGELQAHEGGGAAIARKAAAAAEADAAARRERKAKGGFLAAAIGKLASTGLVPPPLLGPSSSSPQQDLAASGAEASSTDMHRSVSASSAATAAAENGTFLEGREVGGPADAIFGGRAPASLSSASGIGSSSVTASGATSPPRSPLLSGLIRSSSRGKGVTNSNSKTSAPSSPEASTSGGVRRSKTTPTKKAAVEGAAGKFSSSTSSPRAARRKRKHEATHTAAKQVDELGLSAAPASTSVAAATLAPASEAAPLASADSAPPPAADAPAEATTAVATAAEATVSGMADSKQADAATAAAAPKEAYQDRGPVKLLDASQPMLGDPAALPP</sequence>
<feature type="compositionally biased region" description="Low complexity" evidence="2">
    <location>
        <begin position="448"/>
        <end position="507"/>
    </location>
</feature>
<dbReference type="OrthoDB" id="3196451at2759"/>
<dbReference type="GO" id="GO:0005096">
    <property type="term" value="F:GTPase activator activity"/>
    <property type="evidence" value="ECO:0007669"/>
    <property type="project" value="UniProtKB-KW"/>
</dbReference>
<dbReference type="AlphaFoldDB" id="A0A066VPK5"/>
<dbReference type="InterPro" id="IPR051025">
    <property type="entry name" value="RhoGAP"/>
</dbReference>
<feature type="compositionally biased region" description="Low complexity" evidence="2">
    <location>
        <begin position="51"/>
        <end position="64"/>
    </location>
</feature>
<dbReference type="GO" id="GO:0005938">
    <property type="term" value="C:cell cortex"/>
    <property type="evidence" value="ECO:0007669"/>
    <property type="project" value="TreeGrafter"/>
</dbReference>
<feature type="region of interest" description="Disordered" evidence="2">
    <location>
        <begin position="578"/>
        <end position="659"/>
    </location>
</feature>
<protein>
    <submittedName>
        <fullName evidence="4">Rho GTPase activation protein</fullName>
    </submittedName>
</protein>
<name>A0A066VPK5_TILAU</name>
<organism evidence="4 5">
    <name type="scientific">Tilletiaria anomala (strain ATCC 24038 / CBS 436.72 / UBC 951)</name>
    <dbReference type="NCBI Taxonomy" id="1037660"/>
    <lineage>
        <taxon>Eukaryota</taxon>
        <taxon>Fungi</taxon>
        <taxon>Dikarya</taxon>
        <taxon>Basidiomycota</taxon>
        <taxon>Ustilaginomycotina</taxon>
        <taxon>Exobasidiomycetes</taxon>
        <taxon>Georgefischeriales</taxon>
        <taxon>Tilletiariaceae</taxon>
        <taxon>Tilletiaria</taxon>
    </lineage>
</organism>
<feature type="region of interest" description="Disordered" evidence="2">
    <location>
        <begin position="384"/>
        <end position="419"/>
    </location>
</feature>
<gene>
    <name evidence="4" type="ORF">K437DRAFT_264240</name>
</gene>
<dbReference type="InterPro" id="IPR000198">
    <property type="entry name" value="RhoGAP_dom"/>
</dbReference>
<keyword evidence="5" id="KW-1185">Reference proteome</keyword>
<dbReference type="Gene3D" id="1.10.555.10">
    <property type="entry name" value="Rho GTPase activation protein"/>
    <property type="match status" value="1"/>
</dbReference>
<dbReference type="PANTHER" id="PTHR15228">
    <property type="entry name" value="SPERMATHECAL PHYSIOLOGY VARIANT"/>
    <property type="match status" value="1"/>
</dbReference>
<dbReference type="STRING" id="1037660.A0A066VPK5"/>
<feature type="region of interest" description="Disordered" evidence="2">
    <location>
        <begin position="448"/>
        <end position="561"/>
    </location>
</feature>
<dbReference type="GO" id="GO:0060237">
    <property type="term" value="P:regulation of fungal-type cell wall organization"/>
    <property type="evidence" value="ECO:0007669"/>
    <property type="project" value="TreeGrafter"/>
</dbReference>
<accession>A0A066VPK5</accession>
<dbReference type="OMA" id="ITRYYEI"/>
<evidence type="ECO:0000313" key="5">
    <source>
        <dbReference type="Proteomes" id="UP000027361"/>
    </source>
</evidence>
<evidence type="ECO:0000256" key="2">
    <source>
        <dbReference type="SAM" id="MobiDB-lite"/>
    </source>
</evidence>
<comment type="caution">
    <text evidence="4">The sequence shown here is derived from an EMBL/GenBank/DDBJ whole genome shotgun (WGS) entry which is preliminary data.</text>
</comment>
<feature type="region of interest" description="Disordered" evidence="2">
    <location>
        <begin position="51"/>
        <end position="79"/>
    </location>
</feature>
<proteinExistence type="predicted"/>
<dbReference type="Pfam" id="PF00620">
    <property type="entry name" value="RhoGAP"/>
    <property type="match status" value="1"/>
</dbReference>
<feature type="compositionally biased region" description="Low complexity" evidence="2">
    <location>
        <begin position="578"/>
        <end position="589"/>
    </location>
</feature>
<evidence type="ECO:0000256" key="1">
    <source>
        <dbReference type="ARBA" id="ARBA00022468"/>
    </source>
</evidence>
<dbReference type="GeneID" id="25265702"/>
<dbReference type="HOGENOM" id="CLU_416299_0_0_1"/>
<feature type="compositionally biased region" description="Low complexity" evidence="2">
    <location>
        <begin position="596"/>
        <end position="633"/>
    </location>
</feature>
<dbReference type="EMBL" id="JMSN01000088">
    <property type="protein sequence ID" value="KDN40709.1"/>
    <property type="molecule type" value="Genomic_DNA"/>
</dbReference>
<dbReference type="PANTHER" id="PTHR15228:SF25">
    <property type="entry name" value="F-BAR DOMAIN-CONTAINING PROTEIN"/>
    <property type="match status" value="1"/>
</dbReference>
<feature type="domain" description="Rho-GAP" evidence="3">
    <location>
        <begin position="91"/>
        <end position="299"/>
    </location>
</feature>
<evidence type="ECO:0000313" key="4">
    <source>
        <dbReference type="EMBL" id="KDN40709.1"/>
    </source>
</evidence>
<reference evidence="4 5" key="1">
    <citation type="submission" date="2014-05" db="EMBL/GenBank/DDBJ databases">
        <title>Draft genome sequence of a rare smut relative, Tilletiaria anomala UBC 951.</title>
        <authorList>
            <consortium name="DOE Joint Genome Institute"/>
            <person name="Toome M."/>
            <person name="Kuo A."/>
            <person name="Henrissat B."/>
            <person name="Lipzen A."/>
            <person name="Tritt A."/>
            <person name="Yoshinaga Y."/>
            <person name="Zane M."/>
            <person name="Barry K."/>
            <person name="Grigoriev I.V."/>
            <person name="Spatafora J.W."/>
            <person name="Aimea M.C."/>
        </authorList>
    </citation>
    <scope>NUCLEOTIDE SEQUENCE [LARGE SCALE GENOMIC DNA]</scope>
    <source>
        <strain evidence="4 5">UBC 951</strain>
    </source>
</reference>
<dbReference type="SMART" id="SM00324">
    <property type="entry name" value="RhoGAP"/>
    <property type="match status" value="1"/>
</dbReference>
<dbReference type="SUPFAM" id="SSF48350">
    <property type="entry name" value="GTPase activation domain, GAP"/>
    <property type="match status" value="1"/>
</dbReference>
<dbReference type="Proteomes" id="UP000027361">
    <property type="component" value="Unassembled WGS sequence"/>
</dbReference>
<evidence type="ECO:0000259" key="3">
    <source>
        <dbReference type="PROSITE" id="PS50238"/>
    </source>
</evidence>
<dbReference type="PROSITE" id="PS50238">
    <property type="entry name" value="RHOGAP"/>
    <property type="match status" value="1"/>
</dbReference>
<dbReference type="InParanoid" id="A0A066VPK5"/>